<dbReference type="EMBL" id="AP027734">
    <property type="protein sequence ID" value="BDZ55670.1"/>
    <property type="molecule type" value="Genomic_DNA"/>
</dbReference>
<keyword evidence="3" id="KW-1185">Reference proteome</keyword>
<proteinExistence type="predicted"/>
<feature type="compositionally biased region" description="Basic and acidic residues" evidence="1">
    <location>
        <begin position="105"/>
        <end position="116"/>
    </location>
</feature>
<evidence type="ECO:0000313" key="2">
    <source>
        <dbReference type="EMBL" id="BDZ55670.1"/>
    </source>
</evidence>
<evidence type="ECO:0000256" key="1">
    <source>
        <dbReference type="SAM" id="MobiDB-lite"/>
    </source>
</evidence>
<sequence>MRPPGRHRAGIDAPADDDLDRELPVGGGSFGGPADHEPPLVEVRLGQVRQPRRVRQSREVRFEVVHPAVDDRERLEHAVAPVRREVVDGECGRTGLDLAERRLEELGGRADRKGSTRNETVSGIPRW</sequence>
<accession>A0ABN6YI89</accession>
<gene>
    <name evidence="2" type="ORF">GCM10025870_27430</name>
</gene>
<dbReference type="Proteomes" id="UP001321477">
    <property type="component" value="Chromosome"/>
</dbReference>
<evidence type="ECO:0000313" key="3">
    <source>
        <dbReference type="Proteomes" id="UP001321477"/>
    </source>
</evidence>
<protein>
    <submittedName>
        <fullName evidence="2">Uncharacterized protein</fullName>
    </submittedName>
</protein>
<feature type="region of interest" description="Disordered" evidence="1">
    <location>
        <begin position="1"/>
        <end position="41"/>
    </location>
</feature>
<organism evidence="2 3">
    <name type="scientific">Agromyces marinus</name>
    <dbReference type="NCBI Taxonomy" id="1389020"/>
    <lineage>
        <taxon>Bacteria</taxon>
        <taxon>Bacillati</taxon>
        <taxon>Actinomycetota</taxon>
        <taxon>Actinomycetes</taxon>
        <taxon>Micrococcales</taxon>
        <taxon>Microbacteriaceae</taxon>
        <taxon>Agromyces</taxon>
    </lineage>
</organism>
<feature type="region of interest" description="Disordered" evidence="1">
    <location>
        <begin position="105"/>
        <end position="127"/>
    </location>
</feature>
<reference evidence="3" key="1">
    <citation type="journal article" date="2019" name="Int. J. Syst. Evol. Microbiol.">
        <title>The Global Catalogue of Microorganisms (GCM) 10K type strain sequencing project: providing services to taxonomists for standard genome sequencing and annotation.</title>
        <authorList>
            <consortium name="The Broad Institute Genomics Platform"/>
            <consortium name="The Broad Institute Genome Sequencing Center for Infectious Disease"/>
            <person name="Wu L."/>
            <person name="Ma J."/>
        </authorList>
    </citation>
    <scope>NUCLEOTIDE SEQUENCE [LARGE SCALE GENOMIC DNA]</scope>
    <source>
        <strain evidence="3">NBRC 109019</strain>
    </source>
</reference>
<name>A0ABN6YI89_9MICO</name>